<organism evidence="1 2">
    <name type="scientific">Potamilus streckersoni</name>
    <dbReference type="NCBI Taxonomy" id="2493646"/>
    <lineage>
        <taxon>Eukaryota</taxon>
        <taxon>Metazoa</taxon>
        <taxon>Spiralia</taxon>
        <taxon>Lophotrochozoa</taxon>
        <taxon>Mollusca</taxon>
        <taxon>Bivalvia</taxon>
        <taxon>Autobranchia</taxon>
        <taxon>Heteroconchia</taxon>
        <taxon>Palaeoheterodonta</taxon>
        <taxon>Unionida</taxon>
        <taxon>Unionoidea</taxon>
        <taxon>Unionidae</taxon>
        <taxon>Ambleminae</taxon>
        <taxon>Lampsilini</taxon>
        <taxon>Potamilus</taxon>
    </lineage>
</organism>
<reference evidence="1" key="1">
    <citation type="journal article" date="2021" name="Genome Biol. Evol.">
        <title>A High-Quality Reference Genome for a Parasitic Bivalve with Doubly Uniparental Inheritance (Bivalvia: Unionida).</title>
        <authorList>
            <person name="Smith C.H."/>
        </authorList>
    </citation>
    <scope>NUCLEOTIDE SEQUENCE</scope>
    <source>
        <strain evidence="1">CHS0354</strain>
    </source>
</reference>
<reference evidence="1" key="2">
    <citation type="journal article" date="2021" name="Genome Biol. Evol.">
        <title>Developing a high-quality reference genome for a parasitic bivalve with doubly uniparental inheritance (Bivalvia: Unionida).</title>
        <authorList>
            <person name="Smith C.H."/>
        </authorList>
    </citation>
    <scope>NUCLEOTIDE SEQUENCE</scope>
    <source>
        <strain evidence="1">CHS0354</strain>
        <tissue evidence="1">Mantle</tissue>
    </source>
</reference>
<dbReference type="Proteomes" id="UP001195483">
    <property type="component" value="Unassembled WGS sequence"/>
</dbReference>
<name>A0AAE0VMN5_9BIVA</name>
<evidence type="ECO:0000313" key="1">
    <source>
        <dbReference type="EMBL" id="KAK3583529.1"/>
    </source>
</evidence>
<proteinExistence type="predicted"/>
<accession>A0AAE0VMN5</accession>
<reference evidence="1" key="3">
    <citation type="submission" date="2023-05" db="EMBL/GenBank/DDBJ databases">
        <authorList>
            <person name="Smith C.H."/>
        </authorList>
    </citation>
    <scope>NUCLEOTIDE SEQUENCE</scope>
    <source>
        <strain evidence="1">CHS0354</strain>
        <tissue evidence="1">Mantle</tissue>
    </source>
</reference>
<keyword evidence="2" id="KW-1185">Reference proteome</keyword>
<gene>
    <name evidence="1" type="ORF">CHS0354_026113</name>
</gene>
<comment type="caution">
    <text evidence="1">The sequence shown here is derived from an EMBL/GenBank/DDBJ whole genome shotgun (WGS) entry which is preliminary data.</text>
</comment>
<evidence type="ECO:0000313" key="2">
    <source>
        <dbReference type="Proteomes" id="UP001195483"/>
    </source>
</evidence>
<sequence>MTSGILMLVMNETVYGDVPVDSEARIIFEIVATGSTRGKVKLISSAGFNFVAKLELKKETIEWRCSESGKNA</sequence>
<dbReference type="EMBL" id="JAEAOA010001560">
    <property type="protein sequence ID" value="KAK3583529.1"/>
    <property type="molecule type" value="Genomic_DNA"/>
</dbReference>
<dbReference type="AlphaFoldDB" id="A0AAE0VMN5"/>
<protein>
    <submittedName>
        <fullName evidence="1">Uncharacterized protein</fullName>
    </submittedName>
</protein>